<dbReference type="SUPFAM" id="SSF63829">
    <property type="entry name" value="Calcium-dependent phosphotriesterase"/>
    <property type="match status" value="1"/>
</dbReference>
<reference evidence="1 2" key="1">
    <citation type="submission" date="2015-07" db="EMBL/GenBank/DDBJ databases">
        <title>A draft genome sequence of Mycobacterium wolinskyi.</title>
        <authorList>
            <person name="de Man T.J."/>
            <person name="Perry K.A."/>
            <person name="Coulliette A.D."/>
            <person name="Jensen B."/>
            <person name="Toney N.C."/>
            <person name="Limbago B.M."/>
            <person name="Noble-Wang J."/>
        </authorList>
    </citation>
    <scope>NUCLEOTIDE SEQUENCE [LARGE SCALE GENOMIC DNA]</scope>
    <source>
        <strain evidence="1 2">CDC_01</strain>
    </source>
</reference>
<dbReference type="PATRIC" id="fig|59750.3.peg.7132"/>
<comment type="caution">
    <text evidence="1">The sequence shown here is derived from an EMBL/GenBank/DDBJ whole genome shotgun (WGS) entry which is preliminary data.</text>
</comment>
<keyword evidence="2" id="KW-1185">Reference proteome</keyword>
<dbReference type="InterPro" id="IPR011042">
    <property type="entry name" value="6-blade_b-propeller_TolB-like"/>
</dbReference>
<protein>
    <recommendedName>
        <fullName evidence="3">Serine/threonine protein kinase</fullName>
    </recommendedName>
</protein>
<gene>
    <name evidence="1" type="ORF">AFM11_15100</name>
</gene>
<proteinExistence type="predicted"/>
<evidence type="ECO:0008006" key="3">
    <source>
        <dbReference type="Google" id="ProtNLM"/>
    </source>
</evidence>
<sequence>MQAGQQTVLFDAMGFTDMAVDAKNTLYLGGSLGIATLAPRADKPVPLEHGNLPVSTLAAAPDGTLYFVTLDNVVESLAPGSSAPDRLPFGELRQRSQIAVGKDGTAYLGDNQQGKLLTLAPGANSPSALPVEGVNGMGHMVVDANDNVFVSVMGKVVKIAKNATTVETVEGAPDNVGGLAVDAGGNLYATDIEANTVSRMPAGGGDWVQLPFSGIQSPTRIAVDDDGNVYVIAAIRDRGRQIIRLGAE</sequence>
<dbReference type="EMBL" id="LGTW01000008">
    <property type="protein sequence ID" value="KWX23580.1"/>
    <property type="molecule type" value="Genomic_DNA"/>
</dbReference>
<evidence type="ECO:0000313" key="1">
    <source>
        <dbReference type="EMBL" id="KWX23580.1"/>
    </source>
</evidence>
<dbReference type="STRING" id="59750.AWC31_17740"/>
<name>A0A132PML1_9MYCO</name>
<evidence type="ECO:0000313" key="2">
    <source>
        <dbReference type="Proteomes" id="UP000070612"/>
    </source>
</evidence>
<dbReference type="Proteomes" id="UP000070612">
    <property type="component" value="Unassembled WGS sequence"/>
</dbReference>
<dbReference type="Gene3D" id="2.120.10.30">
    <property type="entry name" value="TolB, C-terminal domain"/>
    <property type="match status" value="1"/>
</dbReference>
<accession>A0A132PML1</accession>
<dbReference type="AlphaFoldDB" id="A0A132PML1"/>
<organism evidence="1 2">
    <name type="scientific">Mycolicibacterium wolinskyi</name>
    <dbReference type="NCBI Taxonomy" id="59750"/>
    <lineage>
        <taxon>Bacteria</taxon>
        <taxon>Bacillati</taxon>
        <taxon>Actinomycetota</taxon>
        <taxon>Actinomycetes</taxon>
        <taxon>Mycobacteriales</taxon>
        <taxon>Mycobacteriaceae</taxon>
        <taxon>Mycolicibacterium</taxon>
    </lineage>
</organism>